<feature type="region of interest" description="Disordered" evidence="1">
    <location>
        <begin position="37"/>
        <end position="132"/>
    </location>
</feature>
<evidence type="ECO:0000313" key="2">
    <source>
        <dbReference type="EMBL" id="KAF1940895.1"/>
    </source>
</evidence>
<feature type="compositionally biased region" description="Low complexity" evidence="1">
    <location>
        <begin position="101"/>
        <end position="116"/>
    </location>
</feature>
<dbReference type="Proteomes" id="UP000800038">
    <property type="component" value="Unassembled WGS sequence"/>
</dbReference>
<protein>
    <submittedName>
        <fullName evidence="2">Uncharacterized protein</fullName>
    </submittedName>
</protein>
<sequence>MSLTQHLPSAPHLHFTSLRAFSHLYHAFRLKSRKMEVERAGPAPRTRGNVGHPAKKITPPKAKNTVSAAAIFKRQQPKAKQVNLTPPENFKTPRLTVVNASGTKSPSAKSRSSSHSPQNAGRRASRKKADMHPLAVEFRDTTDEYRRQLYKTASLKINKTLEALIDTLYESTMQTITSNDSQQDTETSPLKLSVAAKYERLARQLYEPLAMYEVRLQRTNTREEQERFFTPLEARMTDYDEHLAKKTQEIAKLQKAWEVTVGEIWKLGVSCLGEGVMEDLLFTKQPYDNTSLSKTTDAESTLFVSEQVTSPSLRKARMSNKHVSFEDDATSTSKFPEFLFQASRYHKDTLPAVPAMPEREIEELEKEVMGLGKKEIEEFRKIEKDHQAYWKRKTNQLAVALRSD</sequence>
<evidence type="ECO:0000256" key="1">
    <source>
        <dbReference type="SAM" id="MobiDB-lite"/>
    </source>
</evidence>
<name>A0A6A5SJQ4_9PLEO</name>
<accession>A0A6A5SJQ4</accession>
<dbReference type="EMBL" id="ML976056">
    <property type="protein sequence ID" value="KAF1940895.1"/>
    <property type="molecule type" value="Genomic_DNA"/>
</dbReference>
<proteinExistence type="predicted"/>
<keyword evidence="3" id="KW-1185">Reference proteome</keyword>
<organism evidence="2 3">
    <name type="scientific">Clathrospora elynae</name>
    <dbReference type="NCBI Taxonomy" id="706981"/>
    <lineage>
        <taxon>Eukaryota</taxon>
        <taxon>Fungi</taxon>
        <taxon>Dikarya</taxon>
        <taxon>Ascomycota</taxon>
        <taxon>Pezizomycotina</taxon>
        <taxon>Dothideomycetes</taxon>
        <taxon>Pleosporomycetidae</taxon>
        <taxon>Pleosporales</taxon>
        <taxon>Diademaceae</taxon>
        <taxon>Clathrospora</taxon>
    </lineage>
</organism>
<gene>
    <name evidence="2" type="ORF">EJ02DRAFT_220239</name>
</gene>
<dbReference type="OrthoDB" id="3777651at2759"/>
<evidence type="ECO:0000313" key="3">
    <source>
        <dbReference type="Proteomes" id="UP000800038"/>
    </source>
</evidence>
<dbReference type="AlphaFoldDB" id="A0A6A5SJQ4"/>
<reference evidence="2" key="1">
    <citation type="journal article" date="2020" name="Stud. Mycol.">
        <title>101 Dothideomycetes genomes: a test case for predicting lifestyles and emergence of pathogens.</title>
        <authorList>
            <person name="Haridas S."/>
            <person name="Albert R."/>
            <person name="Binder M."/>
            <person name="Bloem J."/>
            <person name="Labutti K."/>
            <person name="Salamov A."/>
            <person name="Andreopoulos B."/>
            <person name="Baker S."/>
            <person name="Barry K."/>
            <person name="Bills G."/>
            <person name="Bluhm B."/>
            <person name="Cannon C."/>
            <person name="Castanera R."/>
            <person name="Culley D."/>
            <person name="Daum C."/>
            <person name="Ezra D."/>
            <person name="Gonzalez J."/>
            <person name="Henrissat B."/>
            <person name="Kuo A."/>
            <person name="Liang C."/>
            <person name="Lipzen A."/>
            <person name="Lutzoni F."/>
            <person name="Magnuson J."/>
            <person name="Mondo S."/>
            <person name="Nolan M."/>
            <person name="Ohm R."/>
            <person name="Pangilinan J."/>
            <person name="Park H.-J."/>
            <person name="Ramirez L."/>
            <person name="Alfaro M."/>
            <person name="Sun H."/>
            <person name="Tritt A."/>
            <person name="Yoshinaga Y."/>
            <person name="Zwiers L.-H."/>
            <person name="Turgeon B."/>
            <person name="Goodwin S."/>
            <person name="Spatafora J."/>
            <person name="Crous P."/>
            <person name="Grigoriev I."/>
        </authorList>
    </citation>
    <scope>NUCLEOTIDE SEQUENCE</scope>
    <source>
        <strain evidence="2">CBS 161.51</strain>
    </source>
</reference>